<dbReference type="EMBL" id="JBHUCO010000082">
    <property type="protein sequence ID" value="MFD1524359.1"/>
    <property type="molecule type" value="Genomic_DNA"/>
</dbReference>
<feature type="compositionally biased region" description="Basic and acidic residues" evidence="2">
    <location>
        <begin position="1"/>
        <end position="14"/>
    </location>
</feature>
<dbReference type="InterPro" id="IPR002104">
    <property type="entry name" value="Integrase_catalytic"/>
</dbReference>
<reference evidence="5" key="1">
    <citation type="journal article" date="2019" name="Int. J. Syst. Evol. Microbiol.">
        <title>The Global Catalogue of Microorganisms (GCM) 10K type strain sequencing project: providing services to taxonomists for standard genome sequencing and annotation.</title>
        <authorList>
            <consortium name="The Broad Institute Genomics Platform"/>
            <consortium name="The Broad Institute Genome Sequencing Center for Infectious Disease"/>
            <person name="Wu L."/>
            <person name="Ma J."/>
        </authorList>
    </citation>
    <scope>NUCLEOTIDE SEQUENCE [LARGE SCALE GENOMIC DNA]</scope>
    <source>
        <strain evidence="5">CCM 7043</strain>
    </source>
</reference>
<dbReference type="SUPFAM" id="SSF56349">
    <property type="entry name" value="DNA breaking-rejoining enzymes"/>
    <property type="match status" value="1"/>
</dbReference>
<keyword evidence="5" id="KW-1185">Reference proteome</keyword>
<evidence type="ECO:0000313" key="5">
    <source>
        <dbReference type="Proteomes" id="UP001597114"/>
    </source>
</evidence>
<dbReference type="RefSeq" id="WP_344717452.1">
    <property type="nucleotide sequence ID" value="NZ_BAAAUS010000001.1"/>
</dbReference>
<accession>A0ABW4FAC1</accession>
<evidence type="ECO:0000256" key="1">
    <source>
        <dbReference type="ARBA" id="ARBA00023172"/>
    </source>
</evidence>
<organism evidence="4 5">
    <name type="scientific">Pseudonocardia yunnanensis</name>
    <dbReference type="NCBI Taxonomy" id="58107"/>
    <lineage>
        <taxon>Bacteria</taxon>
        <taxon>Bacillati</taxon>
        <taxon>Actinomycetota</taxon>
        <taxon>Actinomycetes</taxon>
        <taxon>Pseudonocardiales</taxon>
        <taxon>Pseudonocardiaceae</taxon>
        <taxon>Pseudonocardia</taxon>
    </lineage>
</organism>
<proteinExistence type="predicted"/>
<feature type="compositionally biased region" description="Basic residues" evidence="2">
    <location>
        <begin position="85"/>
        <end position="95"/>
    </location>
</feature>
<gene>
    <name evidence="4" type="ORF">ACFSJD_43215</name>
</gene>
<dbReference type="InterPro" id="IPR011010">
    <property type="entry name" value="DNA_brk_join_enz"/>
</dbReference>
<sequence length="289" mass="32458">MDAGSSREGRDPQHPHAAGHQVHPPASHHPSPSPRQDQTQRRPALRNPHRAGRSPFEGPHPAPGPSARRPRHRLNNGRLRTAVPTHRRPNRRTPRPHLEPRQPRRQPPREPTGIAPHDGLALRPSRRRHQDPHLPPHPRPPPTLHRRAPRAPDQTTTQRTLAKDRWADQDLVFASEAGTPLDAANVRRGFRRIATAAGLNAKDWTPRELRHSFVSLLSDEGVPIEHIARLVGHAGGSTVTETVYRKQLRPVINDGATIMDRVFPTRTRSHSVSHTPRPRTAKRPGPELH</sequence>
<dbReference type="Pfam" id="PF00589">
    <property type="entry name" value="Phage_integrase"/>
    <property type="match status" value="1"/>
</dbReference>
<evidence type="ECO:0000313" key="4">
    <source>
        <dbReference type="EMBL" id="MFD1524359.1"/>
    </source>
</evidence>
<dbReference type="Gene3D" id="1.10.443.10">
    <property type="entry name" value="Intergrase catalytic core"/>
    <property type="match status" value="1"/>
</dbReference>
<protein>
    <submittedName>
        <fullName evidence="4">Tyrosine-type recombinase/integrase</fullName>
    </submittedName>
</protein>
<feature type="compositionally biased region" description="Basic residues" evidence="2">
    <location>
        <begin position="267"/>
        <end position="282"/>
    </location>
</feature>
<feature type="region of interest" description="Disordered" evidence="2">
    <location>
        <begin position="1"/>
        <end position="161"/>
    </location>
</feature>
<keyword evidence="1" id="KW-0233">DNA recombination</keyword>
<feature type="compositionally biased region" description="Pro residues" evidence="2">
    <location>
        <begin position="133"/>
        <end position="143"/>
    </location>
</feature>
<evidence type="ECO:0000256" key="2">
    <source>
        <dbReference type="SAM" id="MobiDB-lite"/>
    </source>
</evidence>
<dbReference type="InterPro" id="IPR013762">
    <property type="entry name" value="Integrase-like_cat_sf"/>
</dbReference>
<dbReference type="PROSITE" id="PS51898">
    <property type="entry name" value="TYR_RECOMBINASE"/>
    <property type="match status" value="1"/>
</dbReference>
<comment type="caution">
    <text evidence="4">The sequence shown here is derived from an EMBL/GenBank/DDBJ whole genome shotgun (WGS) entry which is preliminary data.</text>
</comment>
<feature type="compositionally biased region" description="Basic residues" evidence="2">
    <location>
        <begin position="43"/>
        <end position="52"/>
    </location>
</feature>
<evidence type="ECO:0000259" key="3">
    <source>
        <dbReference type="PROSITE" id="PS51898"/>
    </source>
</evidence>
<feature type="region of interest" description="Disordered" evidence="2">
    <location>
        <begin position="264"/>
        <end position="289"/>
    </location>
</feature>
<feature type="domain" description="Tyr recombinase" evidence="3">
    <location>
        <begin position="87"/>
        <end position="260"/>
    </location>
</feature>
<name>A0ABW4FAC1_9PSEU</name>
<dbReference type="Proteomes" id="UP001597114">
    <property type="component" value="Unassembled WGS sequence"/>
</dbReference>